<keyword evidence="10" id="KW-1185">Reference proteome</keyword>
<evidence type="ECO:0000259" key="8">
    <source>
        <dbReference type="Pfam" id="PF01979"/>
    </source>
</evidence>
<feature type="binding site" evidence="7">
    <location>
        <position position="81"/>
    </location>
    <ligand>
        <name>4-imidazolone-5-propanoate</name>
        <dbReference type="ChEBI" id="CHEBI:77893"/>
    </ligand>
</feature>
<evidence type="ECO:0000256" key="4">
    <source>
        <dbReference type="ARBA" id="ARBA00022808"/>
    </source>
</evidence>
<evidence type="ECO:0000256" key="6">
    <source>
        <dbReference type="ARBA" id="ARBA00023004"/>
    </source>
</evidence>
<feature type="domain" description="Amidohydrolase-related" evidence="8">
    <location>
        <begin position="64"/>
        <end position="399"/>
    </location>
</feature>
<dbReference type="InterPro" id="IPR006680">
    <property type="entry name" value="Amidohydro-rel"/>
</dbReference>
<feature type="binding site" evidence="7">
    <location>
        <position position="74"/>
    </location>
    <ligand>
        <name>Zn(2+)</name>
        <dbReference type="ChEBI" id="CHEBI:29105"/>
    </ligand>
</feature>
<dbReference type="AlphaFoldDB" id="A0A1Y6FW26"/>
<dbReference type="GO" id="GO:0019557">
    <property type="term" value="P:L-histidine catabolic process to glutamate and formate"/>
    <property type="evidence" value="ECO:0007669"/>
    <property type="project" value="UniProtKB-UniPathway"/>
</dbReference>
<dbReference type="GO" id="GO:0008270">
    <property type="term" value="F:zinc ion binding"/>
    <property type="evidence" value="ECO:0007669"/>
    <property type="project" value="UniProtKB-UniRule"/>
</dbReference>
<dbReference type="GO" id="GO:0005737">
    <property type="term" value="C:cytoplasm"/>
    <property type="evidence" value="ECO:0007669"/>
    <property type="project" value="UniProtKB-SubCell"/>
</dbReference>
<dbReference type="SUPFAM" id="SSF51556">
    <property type="entry name" value="Metallo-dependent hydrolases"/>
    <property type="match status" value="1"/>
</dbReference>
<dbReference type="FunFam" id="3.20.20.140:FF:000007">
    <property type="entry name" value="Imidazolonepropionase"/>
    <property type="match status" value="1"/>
</dbReference>
<dbReference type="Pfam" id="PF01979">
    <property type="entry name" value="Amidohydro_1"/>
    <property type="match status" value="1"/>
</dbReference>
<evidence type="ECO:0000256" key="5">
    <source>
        <dbReference type="ARBA" id="ARBA00022833"/>
    </source>
</evidence>
<keyword evidence="6 7" id="KW-0408">Iron</keyword>
<evidence type="ECO:0000256" key="3">
    <source>
        <dbReference type="ARBA" id="ARBA00022801"/>
    </source>
</evidence>
<dbReference type="Gene3D" id="3.20.20.140">
    <property type="entry name" value="Metal-dependent hydrolases"/>
    <property type="match status" value="1"/>
</dbReference>
<dbReference type="PANTHER" id="PTHR42752">
    <property type="entry name" value="IMIDAZOLONEPROPIONASE"/>
    <property type="match status" value="1"/>
</dbReference>
<proteinExistence type="inferred from homology"/>
<dbReference type="CDD" id="cd01296">
    <property type="entry name" value="Imidazolone-5PH"/>
    <property type="match status" value="1"/>
</dbReference>
<evidence type="ECO:0000256" key="1">
    <source>
        <dbReference type="ARBA" id="ARBA00012864"/>
    </source>
</evidence>
<evidence type="ECO:0000313" key="9">
    <source>
        <dbReference type="EMBL" id="SMQ79920.1"/>
    </source>
</evidence>
<protein>
    <recommendedName>
        <fullName evidence="1 7">Imidazolonepropionase</fullName>
        <ecNumber evidence="1 7">3.5.2.7</ecNumber>
    </recommendedName>
    <alternativeName>
        <fullName evidence="7">Imidazolone-5-propionate hydrolase</fullName>
    </alternativeName>
</protein>
<feature type="binding site" evidence="7">
    <location>
        <position position="144"/>
    </location>
    <ligand>
        <name>4-imidazolone-5-propanoate</name>
        <dbReference type="ChEBI" id="CHEBI:77893"/>
    </ligand>
</feature>
<keyword evidence="3 7" id="KW-0378">Hydrolase</keyword>
<keyword evidence="7" id="KW-0963">Cytoplasm</keyword>
<feature type="binding site" evidence="7">
    <location>
        <position position="319"/>
    </location>
    <ligand>
        <name>N-formimidoyl-L-glutamate</name>
        <dbReference type="ChEBI" id="CHEBI:58928"/>
    </ligand>
</feature>
<accession>A0A1Y6FW26</accession>
<keyword evidence="2 7" id="KW-0479">Metal-binding</keyword>
<organism evidence="9 10">
    <name type="scientific">Pseudidiomarina planktonica</name>
    <dbReference type="NCBI Taxonomy" id="1323738"/>
    <lineage>
        <taxon>Bacteria</taxon>
        <taxon>Pseudomonadati</taxon>
        <taxon>Pseudomonadota</taxon>
        <taxon>Gammaproteobacteria</taxon>
        <taxon>Alteromonadales</taxon>
        <taxon>Idiomarinaceae</taxon>
        <taxon>Pseudidiomarina</taxon>
    </lineage>
</organism>
<evidence type="ECO:0000256" key="7">
    <source>
        <dbReference type="HAMAP-Rule" id="MF_00372"/>
    </source>
</evidence>
<feature type="binding site" evidence="7">
    <location>
        <position position="317"/>
    </location>
    <ligand>
        <name>Zn(2+)</name>
        <dbReference type="ChEBI" id="CHEBI:29105"/>
    </ligand>
</feature>
<comment type="cofactor">
    <cofactor evidence="7">
        <name>Zn(2+)</name>
        <dbReference type="ChEBI" id="CHEBI:29105"/>
    </cofactor>
    <cofactor evidence="7">
        <name>Fe(3+)</name>
        <dbReference type="ChEBI" id="CHEBI:29034"/>
    </cofactor>
    <text evidence="7">Binds 1 zinc or iron ion per subunit.</text>
</comment>
<feature type="binding site" evidence="7">
    <location>
        <position position="74"/>
    </location>
    <ligand>
        <name>Fe(3+)</name>
        <dbReference type="ChEBI" id="CHEBI:29034"/>
    </ligand>
</feature>
<dbReference type="UniPathway" id="UPA00379">
    <property type="reaction ID" value="UER00551"/>
</dbReference>
<reference evidence="10" key="1">
    <citation type="submission" date="2017-04" db="EMBL/GenBank/DDBJ databases">
        <authorList>
            <person name="Varghese N."/>
            <person name="Submissions S."/>
        </authorList>
    </citation>
    <scope>NUCLEOTIDE SEQUENCE [LARGE SCALE GENOMIC DNA]</scope>
</reference>
<feature type="binding site" evidence="7">
    <location>
        <position position="245"/>
    </location>
    <ligand>
        <name>4-imidazolone-5-propanoate</name>
        <dbReference type="ChEBI" id="CHEBI:77893"/>
    </ligand>
</feature>
<comment type="catalytic activity">
    <reaction evidence="7">
        <text>4-imidazolone-5-propanoate + H2O = N-formimidoyl-L-glutamate</text>
        <dbReference type="Rhea" id="RHEA:23660"/>
        <dbReference type="ChEBI" id="CHEBI:15377"/>
        <dbReference type="ChEBI" id="CHEBI:58928"/>
        <dbReference type="ChEBI" id="CHEBI:77893"/>
        <dbReference type="EC" id="3.5.2.7"/>
    </reaction>
</comment>
<feature type="binding site" evidence="7">
    <location>
        <position position="144"/>
    </location>
    <ligand>
        <name>N-formimidoyl-L-glutamate</name>
        <dbReference type="ChEBI" id="CHEBI:58928"/>
    </ligand>
</feature>
<name>A0A1Y6FW26_9GAMM</name>
<keyword evidence="5 7" id="KW-0862">Zinc</keyword>
<evidence type="ECO:0000313" key="10">
    <source>
        <dbReference type="Proteomes" id="UP000194450"/>
    </source>
</evidence>
<dbReference type="GO" id="GO:0019556">
    <property type="term" value="P:L-histidine catabolic process to glutamate and formamide"/>
    <property type="evidence" value="ECO:0007669"/>
    <property type="project" value="UniProtKB-UniRule"/>
</dbReference>
<dbReference type="NCBIfam" id="TIGR01224">
    <property type="entry name" value="hutI"/>
    <property type="match status" value="1"/>
</dbReference>
<feature type="binding site" evidence="7">
    <location>
        <position position="317"/>
    </location>
    <ligand>
        <name>Fe(3+)</name>
        <dbReference type="ChEBI" id="CHEBI:29034"/>
    </ligand>
</feature>
<dbReference type="PANTHER" id="PTHR42752:SF1">
    <property type="entry name" value="IMIDAZOLONEPROPIONASE-RELATED"/>
    <property type="match status" value="1"/>
</dbReference>
<dbReference type="InterPro" id="IPR011059">
    <property type="entry name" value="Metal-dep_hydrolase_composite"/>
</dbReference>
<comment type="similarity">
    <text evidence="7">Belongs to the metallo-dependent hydrolases superfamily. HutI family.</text>
</comment>
<feature type="binding site" evidence="7">
    <location>
        <position position="177"/>
    </location>
    <ligand>
        <name>4-imidazolone-5-propanoate</name>
        <dbReference type="ChEBI" id="CHEBI:77893"/>
    </ligand>
</feature>
<dbReference type="InterPro" id="IPR032466">
    <property type="entry name" value="Metal_Hydrolase"/>
</dbReference>
<feature type="binding site" evidence="7">
    <location>
        <position position="242"/>
    </location>
    <ligand>
        <name>Zn(2+)</name>
        <dbReference type="ChEBI" id="CHEBI:29105"/>
    </ligand>
</feature>
<comment type="function">
    <text evidence="7">Catalyzes the hydrolytic cleavage of the carbon-nitrogen bond in imidazolone-5-propanoate to yield N-formimidoyl-L-glutamate. It is the third step in the universal histidine degradation pathway.</text>
</comment>
<dbReference type="SUPFAM" id="SSF51338">
    <property type="entry name" value="Composite domain of metallo-dependent hydrolases"/>
    <property type="match status" value="1"/>
</dbReference>
<dbReference type="InterPro" id="IPR005920">
    <property type="entry name" value="HutI"/>
</dbReference>
<feature type="binding site" evidence="7">
    <location>
        <position position="242"/>
    </location>
    <ligand>
        <name>Fe(3+)</name>
        <dbReference type="ChEBI" id="CHEBI:29034"/>
    </ligand>
</feature>
<dbReference type="GO" id="GO:0005506">
    <property type="term" value="F:iron ion binding"/>
    <property type="evidence" value="ECO:0007669"/>
    <property type="project" value="UniProtKB-UniRule"/>
</dbReference>
<dbReference type="HAMAP" id="MF_00372">
    <property type="entry name" value="HutI"/>
    <property type="match status" value="1"/>
</dbReference>
<sequence length="404" mass="43166">MQAASSSQRIENITLATMQGNGYGLIENAVVDIHGDTIAYVGTSQDAPAPSADMQVIDGKGGLLTPGLIDCHTHLVWAGSRANEFAARLHGASYQEIAEQGGGIAATVKATREASESELLRLAKSRAEALMASGVTTVEIKSGYGLDLANERKQLTVARQLQEVLPLAVQTTLLAAHAVPPEFKGQPDAYIDVVVKEILPKLAAAGLVDAVDAFCENIGFSPAQTERVFQAAKQHKLPIKLHAEQLSNQNGSALAAKYQALSSDHLEHLDEAGVQAMREAGTVAVLLPGAFYFLRETKLPPISLLRDYGVPIAIATDANPGSAPIHNLQLMLQMAATFFRMTPEECLRGVTCNAAQALGLTDRGIIAEGKRADLALWNVQDAAELSYQFGVNPLQQVWFQGLRR</sequence>
<dbReference type="Proteomes" id="UP000194450">
    <property type="component" value="Unassembled WGS sequence"/>
</dbReference>
<dbReference type="EC" id="3.5.2.7" evidence="1 7"/>
<dbReference type="GO" id="GO:0050480">
    <property type="term" value="F:imidazolonepropionase activity"/>
    <property type="evidence" value="ECO:0007669"/>
    <property type="project" value="UniProtKB-UniRule"/>
</dbReference>
<keyword evidence="4 7" id="KW-0369">Histidine metabolism</keyword>
<comment type="subcellular location">
    <subcellularLocation>
        <location evidence="7">Cytoplasm</location>
    </subcellularLocation>
</comment>
<comment type="pathway">
    <text evidence="7">Amino-acid degradation; L-histidine degradation into L-glutamate; N-formimidoyl-L-glutamate from L-histidine: step 3/3.</text>
</comment>
<feature type="binding site" evidence="7">
    <location>
        <position position="322"/>
    </location>
    <ligand>
        <name>4-imidazolone-5-propanoate</name>
        <dbReference type="ChEBI" id="CHEBI:77893"/>
    </ligand>
</feature>
<feature type="binding site" evidence="7">
    <location>
        <position position="72"/>
    </location>
    <ligand>
        <name>Zn(2+)</name>
        <dbReference type="ChEBI" id="CHEBI:29105"/>
    </ligand>
</feature>
<dbReference type="EMBL" id="FXWH01000002">
    <property type="protein sequence ID" value="SMQ79920.1"/>
    <property type="molecule type" value="Genomic_DNA"/>
</dbReference>
<dbReference type="Gene3D" id="2.30.40.10">
    <property type="entry name" value="Urease, subunit C, domain 1"/>
    <property type="match status" value="1"/>
</dbReference>
<feature type="binding site" evidence="7">
    <location>
        <position position="321"/>
    </location>
    <ligand>
        <name>N-formimidoyl-L-glutamate</name>
        <dbReference type="ChEBI" id="CHEBI:58928"/>
    </ligand>
</feature>
<dbReference type="OrthoDB" id="9776455at2"/>
<feature type="binding site" evidence="7">
    <location>
        <position position="72"/>
    </location>
    <ligand>
        <name>Fe(3+)</name>
        <dbReference type="ChEBI" id="CHEBI:29034"/>
    </ligand>
</feature>
<gene>
    <name evidence="7" type="primary">hutI</name>
    <name evidence="9" type="ORF">SAMN06297229_1842</name>
</gene>
<evidence type="ECO:0000256" key="2">
    <source>
        <dbReference type="ARBA" id="ARBA00022723"/>
    </source>
</evidence>